<comment type="caution">
    <text evidence="1">The sequence shown here is derived from an EMBL/GenBank/DDBJ whole genome shotgun (WGS) entry which is preliminary data.</text>
</comment>
<evidence type="ECO:0000313" key="1">
    <source>
        <dbReference type="EMBL" id="PZO41731.1"/>
    </source>
</evidence>
<dbReference type="AlphaFoldDB" id="A0A2W4Y2N4"/>
<organism evidence="1 2">
    <name type="scientific">Pseudanabaena frigida</name>
    <dbReference type="NCBI Taxonomy" id="945775"/>
    <lineage>
        <taxon>Bacteria</taxon>
        <taxon>Bacillati</taxon>
        <taxon>Cyanobacteriota</taxon>
        <taxon>Cyanophyceae</taxon>
        <taxon>Pseudanabaenales</taxon>
        <taxon>Pseudanabaenaceae</taxon>
        <taxon>Pseudanabaena</taxon>
    </lineage>
</organism>
<accession>A0A2W4Y2N4</accession>
<name>A0A2W4Y2N4_9CYAN</name>
<protein>
    <submittedName>
        <fullName evidence="1">Uncharacterized protein</fullName>
    </submittedName>
</protein>
<gene>
    <name evidence="1" type="ORF">DCF19_09250</name>
</gene>
<dbReference type="Proteomes" id="UP000249467">
    <property type="component" value="Unassembled WGS sequence"/>
</dbReference>
<proteinExistence type="predicted"/>
<dbReference type="EMBL" id="QBML01000010">
    <property type="protein sequence ID" value="PZO41731.1"/>
    <property type="molecule type" value="Genomic_DNA"/>
</dbReference>
<reference evidence="1 2" key="1">
    <citation type="submission" date="2018-04" db="EMBL/GenBank/DDBJ databases">
        <authorList>
            <person name="Go L.Y."/>
            <person name="Mitchell J.A."/>
        </authorList>
    </citation>
    <scope>NUCLEOTIDE SEQUENCE [LARGE SCALE GENOMIC DNA]</scope>
    <source>
        <strain evidence="1">ULC066bin1</strain>
    </source>
</reference>
<evidence type="ECO:0000313" key="2">
    <source>
        <dbReference type="Proteomes" id="UP000249467"/>
    </source>
</evidence>
<sequence>MFKNKAFLITLAIAQAAISQIPSYASSDTLKLRVYPNARNPDGSICPDEVVVDQKARPNIQAAYILDGTAKLSWLADKFKIVTSDEFSVVWVAKLQPKYQNCRAAAGLSSPDRSGTQRHSFLRMQFTEGNVYLILDMTAMYDPNGYMPTILKQDVRDGNPIWSWGGTD</sequence>
<reference evidence="1 2" key="2">
    <citation type="submission" date="2018-06" db="EMBL/GenBank/DDBJ databases">
        <title>Metagenomic assembly of (sub)arctic Cyanobacteria and their associated microbiome from non-axenic cultures.</title>
        <authorList>
            <person name="Baurain D."/>
        </authorList>
    </citation>
    <scope>NUCLEOTIDE SEQUENCE [LARGE SCALE GENOMIC DNA]</scope>
    <source>
        <strain evidence="1">ULC066bin1</strain>
    </source>
</reference>